<organism evidence="8">
    <name type="scientific">Aquarana catesbeiana</name>
    <name type="common">American bullfrog</name>
    <name type="synonym">Rana catesbeiana</name>
    <dbReference type="NCBI Taxonomy" id="8400"/>
    <lineage>
        <taxon>Eukaryota</taxon>
        <taxon>Metazoa</taxon>
        <taxon>Chordata</taxon>
        <taxon>Craniata</taxon>
        <taxon>Vertebrata</taxon>
        <taxon>Euteleostomi</taxon>
        <taxon>Amphibia</taxon>
        <taxon>Batrachia</taxon>
        <taxon>Anura</taxon>
        <taxon>Neobatrachia</taxon>
        <taxon>Ranoidea</taxon>
        <taxon>Ranidae</taxon>
        <taxon>Aquarana</taxon>
    </lineage>
</organism>
<name>A0A2G9RWR3_AQUCT</name>
<feature type="domain" description="C2H2-type" evidence="7">
    <location>
        <begin position="6"/>
        <end position="30"/>
    </location>
</feature>
<keyword evidence="5" id="KW-0238">DNA-binding</keyword>
<evidence type="ECO:0000256" key="3">
    <source>
        <dbReference type="ARBA" id="ARBA00022771"/>
    </source>
</evidence>
<dbReference type="Gene3D" id="3.30.160.60">
    <property type="entry name" value="Classic Zinc Finger"/>
    <property type="match status" value="2"/>
</dbReference>
<dbReference type="FunFam" id="3.30.160.60:FF:000295">
    <property type="entry name" value="zinc finger protein 19"/>
    <property type="match status" value="1"/>
</dbReference>
<dbReference type="InterPro" id="IPR013087">
    <property type="entry name" value="Znf_C2H2_type"/>
</dbReference>
<dbReference type="Pfam" id="PF00096">
    <property type="entry name" value="zf-C2H2"/>
    <property type="match status" value="1"/>
</dbReference>
<dbReference type="FunFam" id="3.30.160.60:FF:000706">
    <property type="entry name" value="Zinc finger protein"/>
    <property type="match status" value="1"/>
</dbReference>
<keyword evidence="2" id="KW-0677">Repeat</keyword>
<gene>
    <name evidence="8" type="ORF">AB205_0065000</name>
</gene>
<dbReference type="GO" id="GO:0000981">
    <property type="term" value="F:DNA-binding transcription factor activity, RNA polymerase II-specific"/>
    <property type="evidence" value="ECO:0007669"/>
    <property type="project" value="TreeGrafter"/>
</dbReference>
<dbReference type="PROSITE" id="PS50157">
    <property type="entry name" value="ZINC_FINGER_C2H2_2"/>
    <property type="match status" value="2"/>
</dbReference>
<evidence type="ECO:0000259" key="7">
    <source>
        <dbReference type="PROSITE" id="PS50157"/>
    </source>
</evidence>
<evidence type="ECO:0000256" key="2">
    <source>
        <dbReference type="ARBA" id="ARBA00022737"/>
    </source>
</evidence>
<feature type="domain" description="C2H2-type" evidence="7">
    <location>
        <begin position="51"/>
        <end position="78"/>
    </location>
</feature>
<dbReference type="SUPFAM" id="SSF57667">
    <property type="entry name" value="beta-beta-alpha zinc fingers"/>
    <property type="match status" value="2"/>
</dbReference>
<dbReference type="PROSITE" id="PS00028">
    <property type="entry name" value="ZINC_FINGER_C2H2_1"/>
    <property type="match status" value="1"/>
</dbReference>
<evidence type="ECO:0000256" key="4">
    <source>
        <dbReference type="ARBA" id="ARBA00022833"/>
    </source>
</evidence>
<evidence type="ECO:0000256" key="5">
    <source>
        <dbReference type="ARBA" id="ARBA00023125"/>
    </source>
</evidence>
<keyword evidence="4" id="KW-0862">Zinc</keyword>
<dbReference type="EMBL" id="KV931925">
    <property type="protein sequence ID" value="PIO32337.1"/>
    <property type="molecule type" value="Genomic_DNA"/>
</dbReference>
<evidence type="ECO:0000256" key="1">
    <source>
        <dbReference type="ARBA" id="ARBA00022723"/>
    </source>
</evidence>
<keyword evidence="1" id="KW-0479">Metal-binding</keyword>
<accession>A0A2G9RWR3</accession>
<keyword evidence="3 6" id="KW-0863">Zinc-finger</keyword>
<dbReference type="InterPro" id="IPR036236">
    <property type="entry name" value="Znf_C2H2_sf"/>
</dbReference>
<proteinExistence type="predicted"/>
<dbReference type="SMART" id="SM00355">
    <property type="entry name" value="ZnF_C2H2"/>
    <property type="match status" value="2"/>
</dbReference>
<dbReference type="GO" id="GO:0000978">
    <property type="term" value="F:RNA polymerase II cis-regulatory region sequence-specific DNA binding"/>
    <property type="evidence" value="ECO:0007669"/>
    <property type="project" value="TreeGrafter"/>
</dbReference>
<evidence type="ECO:0000256" key="6">
    <source>
        <dbReference type="PROSITE-ProRule" id="PRU00042"/>
    </source>
</evidence>
<evidence type="ECO:0000313" key="8">
    <source>
        <dbReference type="EMBL" id="PIO32337.1"/>
    </source>
</evidence>
<dbReference type="AlphaFoldDB" id="A0A2G9RWR3"/>
<sequence>MGLKPYSCLECGKCFSAKSVLKGFTRVKNHFLVLSAGNVSLIRVHTGVQPYSCSECGRGFKRKSHLLQHQRVHAKSKPAISSHLSSHRGVRVFVPTCIK</sequence>
<dbReference type="PANTHER" id="PTHR23226">
    <property type="entry name" value="ZINC FINGER AND SCAN DOMAIN-CONTAINING"/>
    <property type="match status" value="1"/>
</dbReference>
<dbReference type="PANTHER" id="PTHR23226:SF377">
    <property type="entry name" value="ZINC FINGER AND SCAN DOMAIN-CONTAINING PROTEIN 20"/>
    <property type="match status" value="1"/>
</dbReference>
<reference evidence="8" key="1">
    <citation type="submission" date="2017-08" db="EMBL/GenBank/DDBJ databases">
        <title>Assembly of the North American Bullfrog Genome.</title>
        <authorList>
            <person name="Warren R.L."/>
            <person name="Vandervalk B.P."/>
            <person name="Kucuk E."/>
            <person name="Birol I."/>
            <person name="Helbing C."/>
            <person name="Pandoh P."/>
            <person name="Behsaz B."/>
            <person name="Mohamadi H."/>
            <person name="Chu J."/>
            <person name="Jackman S."/>
            <person name="Hammond S.A."/>
            <person name="Veldhoen N."/>
            <person name="Kirk H."/>
            <person name="Zhao Y."/>
            <person name="Coope R."/>
            <person name="Pleasance S."/>
            <person name="Moore R."/>
            <person name="Holt R."/>
        </authorList>
    </citation>
    <scope>NUCLEOTIDE SEQUENCE</scope>
    <source>
        <strain evidence="8">Bruno</strain>
        <tissue evidence="8">Liver</tissue>
    </source>
</reference>
<protein>
    <recommendedName>
        <fullName evidence="7">C2H2-type domain-containing protein</fullName>
    </recommendedName>
</protein>
<dbReference type="GO" id="GO:0008270">
    <property type="term" value="F:zinc ion binding"/>
    <property type="evidence" value="ECO:0007669"/>
    <property type="project" value="UniProtKB-KW"/>
</dbReference>
<dbReference type="OrthoDB" id="9622403at2759"/>